<evidence type="ECO:0000313" key="1">
    <source>
        <dbReference type="EMBL" id="KAG0412196.1"/>
    </source>
</evidence>
<gene>
    <name evidence="1" type="ORF">HPB47_010676</name>
</gene>
<dbReference type="EMBL" id="JABSTQ010011367">
    <property type="protein sequence ID" value="KAG0412196.1"/>
    <property type="molecule type" value="Genomic_DNA"/>
</dbReference>
<proteinExistence type="predicted"/>
<name>A0AC60NYG8_IXOPE</name>
<protein>
    <submittedName>
        <fullName evidence="1">Uncharacterized protein</fullName>
    </submittedName>
</protein>
<evidence type="ECO:0000313" key="2">
    <source>
        <dbReference type="Proteomes" id="UP000805193"/>
    </source>
</evidence>
<organism evidence="1 2">
    <name type="scientific">Ixodes persulcatus</name>
    <name type="common">Taiga tick</name>
    <dbReference type="NCBI Taxonomy" id="34615"/>
    <lineage>
        <taxon>Eukaryota</taxon>
        <taxon>Metazoa</taxon>
        <taxon>Ecdysozoa</taxon>
        <taxon>Arthropoda</taxon>
        <taxon>Chelicerata</taxon>
        <taxon>Arachnida</taxon>
        <taxon>Acari</taxon>
        <taxon>Parasitiformes</taxon>
        <taxon>Ixodida</taxon>
        <taxon>Ixodoidea</taxon>
        <taxon>Ixodidae</taxon>
        <taxon>Ixodinae</taxon>
        <taxon>Ixodes</taxon>
    </lineage>
</organism>
<keyword evidence="2" id="KW-1185">Reference proteome</keyword>
<accession>A0AC60NYG8</accession>
<sequence length="178" mass="20334">MIRPIPKNMDPERHQERRQERAHMLSKRPEPTNCIYTDAVYFNHTQEVVGWDMGEYLKRPLSVHNELTRSSEIPSVMLRNIQAGLRDLRHRPSQNNASPKVDVPPNGMNSARPKARITALTGASETCKLIVVFPSTPRRSLFVTKLKSDTSRADISSHLSSVGVEKVEFRKLKTRYDS</sequence>
<dbReference type="Proteomes" id="UP000805193">
    <property type="component" value="Unassembled WGS sequence"/>
</dbReference>
<reference evidence="1 2" key="1">
    <citation type="journal article" date="2020" name="Cell">
        <title>Large-Scale Comparative Analyses of Tick Genomes Elucidate Their Genetic Diversity and Vector Capacities.</title>
        <authorList>
            <consortium name="Tick Genome and Microbiome Consortium (TIGMIC)"/>
            <person name="Jia N."/>
            <person name="Wang J."/>
            <person name="Shi W."/>
            <person name="Du L."/>
            <person name="Sun Y."/>
            <person name="Zhan W."/>
            <person name="Jiang J.F."/>
            <person name="Wang Q."/>
            <person name="Zhang B."/>
            <person name="Ji P."/>
            <person name="Bell-Sakyi L."/>
            <person name="Cui X.M."/>
            <person name="Yuan T.T."/>
            <person name="Jiang B.G."/>
            <person name="Yang W.F."/>
            <person name="Lam T.T."/>
            <person name="Chang Q.C."/>
            <person name="Ding S.J."/>
            <person name="Wang X.J."/>
            <person name="Zhu J.G."/>
            <person name="Ruan X.D."/>
            <person name="Zhao L."/>
            <person name="Wei J.T."/>
            <person name="Ye R.Z."/>
            <person name="Que T.C."/>
            <person name="Du C.H."/>
            <person name="Zhou Y.H."/>
            <person name="Cheng J.X."/>
            <person name="Dai P.F."/>
            <person name="Guo W.B."/>
            <person name="Han X.H."/>
            <person name="Huang E.J."/>
            <person name="Li L.F."/>
            <person name="Wei W."/>
            <person name="Gao Y.C."/>
            <person name="Liu J.Z."/>
            <person name="Shao H.Z."/>
            <person name="Wang X."/>
            <person name="Wang C.C."/>
            <person name="Yang T.C."/>
            <person name="Huo Q.B."/>
            <person name="Li W."/>
            <person name="Chen H.Y."/>
            <person name="Chen S.E."/>
            <person name="Zhou L.G."/>
            <person name="Ni X.B."/>
            <person name="Tian J.H."/>
            <person name="Sheng Y."/>
            <person name="Liu T."/>
            <person name="Pan Y.S."/>
            <person name="Xia L.Y."/>
            <person name="Li J."/>
            <person name="Zhao F."/>
            <person name="Cao W.C."/>
        </authorList>
    </citation>
    <scope>NUCLEOTIDE SEQUENCE [LARGE SCALE GENOMIC DNA]</scope>
    <source>
        <strain evidence="1">Iper-2018</strain>
    </source>
</reference>
<comment type="caution">
    <text evidence="1">The sequence shown here is derived from an EMBL/GenBank/DDBJ whole genome shotgun (WGS) entry which is preliminary data.</text>
</comment>